<sequence length="227" mass="24949">MLENLKRKIVVSVQAMPDEPLYQEVALNAMIKSVVTGGAGGLRLAGARDVKNAKKMYPNLPVIGITKPKKIPDNFLDVVYITPTLNDAKEIIEAGADIIAFDATMRERPNGEKLCDIINFIKSQNKLAMADIATYEEAKNAIELGADIVSTTLSGYTNETKNKPNEPDFELCKAISQDFSTPVIVEGKIWTPEQAKRAFDFGAFCVVIGSAITRPQLITKRFTEILK</sequence>
<dbReference type="GO" id="GO:0047465">
    <property type="term" value="F:N-acylglucosamine-6-phosphate 2-epimerase activity"/>
    <property type="evidence" value="ECO:0007669"/>
    <property type="project" value="UniProtKB-EC"/>
</dbReference>
<keyword evidence="5 6" id="KW-0119">Carbohydrate metabolism</keyword>
<dbReference type="PANTHER" id="PTHR36204:SF1">
    <property type="entry name" value="N-ACETYLMANNOSAMINE-6-PHOSPHATE 2-EPIMERASE-RELATED"/>
    <property type="match status" value="1"/>
</dbReference>
<reference evidence="7" key="1">
    <citation type="submission" date="2020-10" db="EMBL/GenBank/DDBJ databases">
        <authorList>
            <person name="Gilroy R."/>
        </authorList>
    </citation>
    <scope>NUCLEOTIDE SEQUENCE</scope>
    <source>
        <strain evidence="7">CHK152-2871</strain>
    </source>
</reference>
<dbReference type="GO" id="GO:0006053">
    <property type="term" value="P:N-acetylmannosamine catabolic process"/>
    <property type="evidence" value="ECO:0007669"/>
    <property type="project" value="TreeGrafter"/>
</dbReference>
<comment type="catalytic activity">
    <reaction evidence="1 6">
        <text>an N-acyl-D-glucosamine 6-phosphate = an N-acyl-D-mannosamine 6-phosphate</text>
        <dbReference type="Rhea" id="RHEA:23932"/>
        <dbReference type="ChEBI" id="CHEBI:57599"/>
        <dbReference type="ChEBI" id="CHEBI:57666"/>
        <dbReference type="EC" id="5.1.3.9"/>
    </reaction>
</comment>
<dbReference type="InterPro" id="IPR007260">
    <property type="entry name" value="NanE"/>
</dbReference>
<gene>
    <name evidence="6" type="primary">nanE</name>
    <name evidence="7" type="ORF">IAA86_00835</name>
</gene>
<evidence type="ECO:0000256" key="3">
    <source>
        <dbReference type="ARBA" id="ARBA00005081"/>
    </source>
</evidence>
<dbReference type="SUPFAM" id="SSF51366">
    <property type="entry name" value="Ribulose-phoshate binding barrel"/>
    <property type="match status" value="1"/>
</dbReference>
<evidence type="ECO:0000313" key="7">
    <source>
        <dbReference type="EMBL" id="HIS73546.1"/>
    </source>
</evidence>
<dbReference type="EMBL" id="DVJQ01000008">
    <property type="protein sequence ID" value="HIS73546.1"/>
    <property type="molecule type" value="Genomic_DNA"/>
</dbReference>
<evidence type="ECO:0000256" key="2">
    <source>
        <dbReference type="ARBA" id="ARBA00002147"/>
    </source>
</evidence>
<dbReference type="Gene3D" id="3.20.20.70">
    <property type="entry name" value="Aldolase class I"/>
    <property type="match status" value="1"/>
</dbReference>
<reference evidence="7" key="2">
    <citation type="journal article" date="2021" name="PeerJ">
        <title>Extensive microbial diversity within the chicken gut microbiome revealed by metagenomics and culture.</title>
        <authorList>
            <person name="Gilroy R."/>
            <person name="Ravi A."/>
            <person name="Getino M."/>
            <person name="Pursley I."/>
            <person name="Horton D.L."/>
            <person name="Alikhan N.F."/>
            <person name="Baker D."/>
            <person name="Gharbi K."/>
            <person name="Hall N."/>
            <person name="Watson M."/>
            <person name="Adriaenssens E.M."/>
            <person name="Foster-Nyarko E."/>
            <person name="Jarju S."/>
            <person name="Secka A."/>
            <person name="Antonio M."/>
            <person name="Oren A."/>
            <person name="Chaudhuri R.R."/>
            <person name="La Ragione R."/>
            <person name="Hildebrand F."/>
            <person name="Pallen M.J."/>
        </authorList>
    </citation>
    <scope>NUCLEOTIDE SEQUENCE</scope>
    <source>
        <strain evidence="7">CHK152-2871</strain>
    </source>
</reference>
<comment type="pathway">
    <text evidence="3 6">Amino-sugar metabolism; N-acetylneuraminate degradation; D-fructose 6-phosphate from N-acetylneuraminate: step 3/5.</text>
</comment>
<dbReference type="GO" id="GO:0019262">
    <property type="term" value="P:N-acetylneuraminate catabolic process"/>
    <property type="evidence" value="ECO:0007669"/>
    <property type="project" value="UniProtKB-UniRule"/>
</dbReference>
<dbReference type="Pfam" id="PF04131">
    <property type="entry name" value="NanE"/>
    <property type="match status" value="1"/>
</dbReference>
<name>A0A9D1FGT6_9BACT</name>
<comment type="function">
    <text evidence="2 6">Converts N-acetylmannosamine-6-phosphate (ManNAc-6-P) to N-acetylglucosamine-6-phosphate (GlcNAc-6-P).</text>
</comment>
<dbReference type="InterPro" id="IPR011060">
    <property type="entry name" value="RibuloseP-bd_barrel"/>
</dbReference>
<organism evidence="7 8">
    <name type="scientific">Candidatus Galligastranaerophilus intestinavium</name>
    <dbReference type="NCBI Taxonomy" id="2840836"/>
    <lineage>
        <taxon>Bacteria</taxon>
        <taxon>Candidatus Galligastranaerophilus</taxon>
    </lineage>
</organism>
<dbReference type="AlphaFoldDB" id="A0A9D1FGT6"/>
<evidence type="ECO:0000256" key="1">
    <source>
        <dbReference type="ARBA" id="ARBA00000056"/>
    </source>
</evidence>
<dbReference type="NCBIfam" id="NF002231">
    <property type="entry name" value="PRK01130.1"/>
    <property type="match status" value="1"/>
</dbReference>
<proteinExistence type="inferred from homology"/>
<dbReference type="HAMAP" id="MF_01235">
    <property type="entry name" value="ManNAc6P_epimer"/>
    <property type="match status" value="1"/>
</dbReference>
<dbReference type="CDD" id="cd04729">
    <property type="entry name" value="NanE"/>
    <property type="match status" value="1"/>
</dbReference>
<dbReference type="EC" id="5.1.3.9" evidence="6"/>
<accession>A0A9D1FGT6</accession>
<comment type="caution">
    <text evidence="7">The sequence shown here is derived from an EMBL/GenBank/DDBJ whole genome shotgun (WGS) entry which is preliminary data.</text>
</comment>
<dbReference type="Proteomes" id="UP000886865">
    <property type="component" value="Unassembled WGS sequence"/>
</dbReference>
<evidence type="ECO:0000313" key="8">
    <source>
        <dbReference type="Proteomes" id="UP000886865"/>
    </source>
</evidence>
<dbReference type="GO" id="GO:0005829">
    <property type="term" value="C:cytosol"/>
    <property type="evidence" value="ECO:0007669"/>
    <property type="project" value="TreeGrafter"/>
</dbReference>
<evidence type="ECO:0000256" key="5">
    <source>
        <dbReference type="ARBA" id="ARBA00023277"/>
    </source>
</evidence>
<keyword evidence="4 6" id="KW-0413">Isomerase</keyword>
<dbReference type="GO" id="GO:0005975">
    <property type="term" value="P:carbohydrate metabolic process"/>
    <property type="evidence" value="ECO:0007669"/>
    <property type="project" value="UniProtKB-UniRule"/>
</dbReference>
<evidence type="ECO:0000256" key="4">
    <source>
        <dbReference type="ARBA" id="ARBA00023235"/>
    </source>
</evidence>
<dbReference type="InterPro" id="IPR013785">
    <property type="entry name" value="Aldolase_TIM"/>
</dbReference>
<evidence type="ECO:0000256" key="6">
    <source>
        <dbReference type="HAMAP-Rule" id="MF_01235"/>
    </source>
</evidence>
<dbReference type="PANTHER" id="PTHR36204">
    <property type="entry name" value="N-ACETYLMANNOSAMINE-6-PHOSPHATE 2-EPIMERASE-RELATED"/>
    <property type="match status" value="1"/>
</dbReference>
<protein>
    <recommendedName>
        <fullName evidence="6">Putative N-acetylmannosamine-6-phosphate 2-epimerase</fullName>
        <ecNumber evidence="6">5.1.3.9</ecNumber>
    </recommendedName>
    <alternativeName>
        <fullName evidence="6">ManNAc-6-P epimerase</fullName>
    </alternativeName>
</protein>
<comment type="similarity">
    <text evidence="6">Belongs to the NanE family.</text>
</comment>